<evidence type="ECO:0000313" key="1">
    <source>
        <dbReference type="EMBL" id="QOR58844.1"/>
    </source>
</evidence>
<proteinExistence type="predicted"/>
<evidence type="ECO:0000313" key="2">
    <source>
        <dbReference type="Proteomes" id="UP000594003"/>
    </source>
</evidence>
<organism evidence="1 2">
    <name type="scientific">uncultured phage cr8_1</name>
    <dbReference type="NCBI Taxonomy" id="2772068"/>
    <lineage>
        <taxon>Viruses</taxon>
        <taxon>Duplodnaviria</taxon>
        <taxon>Heunggongvirae</taxon>
        <taxon>Uroviricota</taxon>
        <taxon>Caudoviricetes</taxon>
        <taxon>Crassvirales</taxon>
        <taxon>Intestiviridae</taxon>
        <taxon>Obtuvirinae</taxon>
        <taxon>Fohxhuevirus</taxon>
        <taxon>Fohxhuevirus gastrointestinalis</taxon>
    </lineage>
</organism>
<dbReference type="KEGG" id="vg:65129327"/>
<sequence length="855" mass="94349">MPNVINYGNPVPLRAPHRRNVEAFTNALNKIDEKAKESLQTQNQIKMALANLDINAAEDSWKAGYVRNIQNQLDDAAMYGDYSRSLNTARELAGQVASDPAVLGRVRAQAAYKTFMDNLDKRQDITQDVKNWAKDNNPYHYQDQVDKEGHIIGGTNWEPNRTPVSTVDLSNLMTKAKQWVAVHKGSGVSDIKYVDADGNLTSDPGKNFYGLAYKKSGSWEYVSEKDLNDALKSAIDTTPGARASLQQDYDVALWKYNKMTPEEKKKNIDSDITENGLLLNPEEYLAKRVKPGIHAMSYYNSGSDIEVGNGQAAYRQDVAARQAAAQQAATLNMNLDATNEGAAIDVDVPDIIGTTKVGLDKTLNTLRTLFPKLSKSNAFQRGVNQGRYNELANLCRHSMTSNDPVVRHQARQAITALRTYGNQYNHYVAGLSKPEQDAVAFDAARRAGSRLPANNKFTREYNQQINHLFDNGKIRELGYKCYDDEQYNAISQAMGCHSESDWRRKGFRITSVNGQKTITFNKNNTWLSKLSDSVDSSMGFWKGIGSSFSNAFTGGGAGIIDMSDGSQVRNANYAFKNLGTINVAGIDILNPASNSPAQAAAWRANTINQRRGFGKVPVNSKMYSSTLDRNALFDKYTSGQINKETYDVGLAKITHDEDNLTNPSLLMNAALYVDGKRIPEDEKAQYIEAITQAKQENVLNVTVGRNHGLAQTVTEFNIGKAKNSTPQTITMVGANGSTVLQSYERNTSTLARDEATQLNISGTSKTLGNGATISNVTNSNALHTNAYGKRTVITRSQAENILRRELNRQQIADALYMGEGDSVIRKAIVKSLTESGEPVNNITVAQEFKFIKDNY</sequence>
<dbReference type="Proteomes" id="UP000594003">
    <property type="component" value="Segment"/>
</dbReference>
<protein>
    <submittedName>
        <fullName evidence="1">Uncharacterized protein</fullName>
    </submittedName>
</protein>
<keyword evidence="2" id="KW-1185">Reference proteome</keyword>
<dbReference type="GeneID" id="65129327"/>
<dbReference type="EMBL" id="MT774384">
    <property type="protein sequence ID" value="QOR58844.1"/>
    <property type="molecule type" value="Genomic_DNA"/>
</dbReference>
<dbReference type="RefSeq" id="YP_010111002.1">
    <property type="nucleotide sequence ID" value="NC_055877.1"/>
</dbReference>
<name>A0A7M1RXH6_9CAUD</name>
<reference evidence="1 2" key="1">
    <citation type="submission" date="2020-07" db="EMBL/GenBank/DDBJ databases">
        <title>Taxonomic proposal: Crassvirales, a new order of highly abundant and diverse bacterial viruses.</title>
        <authorList>
            <person name="Shkoporov A.N."/>
            <person name="Stockdale S.R."/>
            <person name="Guerin E."/>
            <person name="Ross R.P."/>
            <person name="Hill C."/>
        </authorList>
    </citation>
    <scope>NUCLEOTIDE SEQUENCE [LARGE SCALE GENOMIC DNA]</scope>
</reference>
<accession>A0A7M1RXH6</accession>